<dbReference type="InterPro" id="IPR012427">
    <property type="entry name" value="DUF1622"/>
</dbReference>
<keyword evidence="1" id="KW-0472">Membrane</keyword>
<dbReference type="Pfam" id="PF07784">
    <property type="entry name" value="DUF1622"/>
    <property type="match status" value="1"/>
</dbReference>
<dbReference type="KEGG" id="rhom:FRIFI_0880"/>
<evidence type="ECO:0000313" key="3">
    <source>
        <dbReference type="Proteomes" id="UP000245695"/>
    </source>
</evidence>
<dbReference type="PANTHER" id="PTHR38468:SF1">
    <property type="entry name" value="SLL0939 PROTEIN"/>
    <property type="match status" value="1"/>
</dbReference>
<gene>
    <name evidence="2" type="ORF">FRIFI_0880</name>
</gene>
<protein>
    <recommendedName>
        <fullName evidence="4">DUF1622 domain-containing protein</fullName>
    </recommendedName>
</protein>
<evidence type="ECO:0000313" key="2">
    <source>
        <dbReference type="EMBL" id="CEI72420.1"/>
    </source>
</evidence>
<keyword evidence="1" id="KW-1133">Transmembrane helix</keyword>
<evidence type="ECO:0008006" key="4">
    <source>
        <dbReference type="Google" id="ProtNLM"/>
    </source>
</evidence>
<dbReference type="Proteomes" id="UP000245695">
    <property type="component" value="Chromosome 1"/>
</dbReference>
<keyword evidence="3" id="KW-1185">Reference proteome</keyword>
<dbReference type="AlphaFoldDB" id="A0A2P2BPZ8"/>
<dbReference type="PANTHER" id="PTHR38468">
    <property type="entry name" value="SLL0939 PROTEIN"/>
    <property type="match status" value="1"/>
</dbReference>
<reference evidence="2 3" key="1">
    <citation type="submission" date="2014-09" db="EMBL/GenBank/DDBJ databases">
        <authorList>
            <person name="Hornung B.V."/>
        </authorList>
    </citation>
    <scope>NUCLEOTIDE SEQUENCE [LARGE SCALE GENOMIC DNA]</scope>
    <source>
        <strain evidence="2 3">FRIFI</strain>
    </source>
</reference>
<feature type="transmembrane region" description="Helical" evidence="1">
    <location>
        <begin position="84"/>
        <end position="102"/>
    </location>
</feature>
<keyword evidence="1" id="KW-0812">Transmembrane</keyword>
<evidence type="ECO:0000256" key="1">
    <source>
        <dbReference type="SAM" id="Phobius"/>
    </source>
</evidence>
<accession>A0A2P2BPZ8</accession>
<feature type="transmembrane region" description="Helical" evidence="1">
    <location>
        <begin position="12"/>
        <end position="34"/>
    </location>
</feature>
<proteinExistence type="predicted"/>
<organism evidence="2 3">
    <name type="scientific">Romboutsia hominis</name>
    <dbReference type="NCBI Taxonomy" id="1507512"/>
    <lineage>
        <taxon>Bacteria</taxon>
        <taxon>Bacillati</taxon>
        <taxon>Bacillota</taxon>
        <taxon>Clostridia</taxon>
        <taxon>Peptostreptococcales</taxon>
        <taxon>Peptostreptococcaceae</taxon>
        <taxon>Romboutsia</taxon>
    </lineage>
</organism>
<dbReference type="EMBL" id="LN650648">
    <property type="protein sequence ID" value="CEI72420.1"/>
    <property type="molecule type" value="Genomic_DNA"/>
</dbReference>
<feature type="transmembrane region" description="Helical" evidence="1">
    <location>
        <begin position="55"/>
        <end position="78"/>
    </location>
</feature>
<name>A0A2P2BPZ8_9FIRM</name>
<sequence length="112" mass="12644">MDFKNILEKLIIILQGLSTIVIIWGIAIQFALWLKSEIVSKTRKTAVENVTTIKNFLGTYILFGLEILIGADIIESILDPSLNHILGLAAIVIIRTIISYFLNKEIEYINKN</sequence>